<proteinExistence type="predicted"/>
<dbReference type="InterPro" id="IPR035093">
    <property type="entry name" value="RelE/ParE_toxin_dom_sf"/>
</dbReference>
<name>A0A7C1W2G7_DESA2</name>
<evidence type="ECO:0000313" key="1">
    <source>
        <dbReference type="EMBL" id="HEC67200.1"/>
    </source>
</evidence>
<reference evidence="1" key="1">
    <citation type="journal article" date="2020" name="mSystems">
        <title>Genome- and Community-Level Interaction Insights into Carbon Utilization and Element Cycling Functions of Hydrothermarchaeota in Hydrothermal Sediment.</title>
        <authorList>
            <person name="Zhou Z."/>
            <person name="Liu Y."/>
            <person name="Xu W."/>
            <person name="Pan J."/>
            <person name="Luo Z.H."/>
            <person name="Li M."/>
        </authorList>
    </citation>
    <scope>NUCLEOTIDE SEQUENCE [LARGE SCALE GENOMIC DNA]</scope>
    <source>
        <strain evidence="1">HyVt-389</strain>
    </source>
</reference>
<dbReference type="AlphaFoldDB" id="A0A7C1W2G7"/>
<dbReference type="Gene3D" id="3.30.2310.20">
    <property type="entry name" value="RelE-like"/>
    <property type="match status" value="1"/>
</dbReference>
<accession>A0A7C1W2G7</accession>
<evidence type="ECO:0008006" key="2">
    <source>
        <dbReference type="Google" id="ProtNLM"/>
    </source>
</evidence>
<dbReference type="Proteomes" id="UP000885738">
    <property type="component" value="Unassembled WGS sequence"/>
</dbReference>
<sequence length="87" mass="10624">MKHRFTRRFEKAYARLPEDVKGLFDKKLNQFLQNPWYPSFRTKRIRSTGNVWEARLTKKYRFTFEINQDVIIFRNIGSHDIIDGEKD</sequence>
<gene>
    <name evidence="1" type="ORF">ENI35_00020</name>
</gene>
<dbReference type="SUPFAM" id="SSF143011">
    <property type="entry name" value="RelE-like"/>
    <property type="match status" value="1"/>
</dbReference>
<dbReference type="EMBL" id="DRIH01000002">
    <property type="protein sequence ID" value="HEC67200.1"/>
    <property type="molecule type" value="Genomic_DNA"/>
</dbReference>
<comment type="caution">
    <text evidence="1">The sequence shown here is derived from an EMBL/GenBank/DDBJ whole genome shotgun (WGS) entry which is preliminary data.</text>
</comment>
<organism evidence="1">
    <name type="scientific">Desulfofervidus auxilii</name>
    <dbReference type="NCBI Taxonomy" id="1621989"/>
    <lineage>
        <taxon>Bacteria</taxon>
        <taxon>Pseudomonadati</taxon>
        <taxon>Thermodesulfobacteriota</taxon>
        <taxon>Candidatus Desulfofervidia</taxon>
        <taxon>Candidatus Desulfofervidales</taxon>
        <taxon>Candidatus Desulfofervidaceae</taxon>
        <taxon>Candidatus Desulfofervidus</taxon>
    </lineage>
</organism>
<protein>
    <recommendedName>
        <fullName evidence="2">Cytotoxin</fullName>
    </recommendedName>
</protein>